<dbReference type="GO" id="GO:0016787">
    <property type="term" value="F:hydrolase activity"/>
    <property type="evidence" value="ECO:0007669"/>
    <property type="project" value="UniProtKB-KW"/>
</dbReference>
<keyword evidence="5" id="KW-1185">Reference proteome</keyword>
<dbReference type="Pfam" id="PF00293">
    <property type="entry name" value="NUDIX"/>
    <property type="match status" value="1"/>
</dbReference>
<dbReference type="SUPFAM" id="SSF55811">
    <property type="entry name" value="Nudix"/>
    <property type="match status" value="1"/>
</dbReference>
<evidence type="ECO:0000259" key="3">
    <source>
        <dbReference type="PROSITE" id="PS51462"/>
    </source>
</evidence>
<feature type="domain" description="Nudix hydrolase" evidence="3">
    <location>
        <begin position="3"/>
        <end position="135"/>
    </location>
</feature>
<keyword evidence="2 4" id="KW-0378">Hydrolase</keyword>
<dbReference type="KEGG" id="nhy:JQS43_08920"/>
<dbReference type="PROSITE" id="PS51462">
    <property type="entry name" value="NUDIX"/>
    <property type="match status" value="1"/>
</dbReference>
<dbReference type="InterPro" id="IPR020476">
    <property type="entry name" value="Nudix_hydrolase"/>
</dbReference>
<name>A0A895YK21_9ACTN</name>
<dbReference type="PRINTS" id="PR00502">
    <property type="entry name" value="NUDIXFAMILY"/>
</dbReference>
<proteinExistence type="predicted"/>
<dbReference type="InterPro" id="IPR000086">
    <property type="entry name" value="NUDIX_hydrolase_dom"/>
</dbReference>
<sequence>MSSLASAVGAVLTDPAGRVLLCQQRQGHRLWVLPGGRIRNDETPMAAAVRDIREETGMETQIVDLVGLYQVTGDSDDARGEDLPDVLMHVFRGRCTGDATVNAPAWISRLSWHEAAMLPEPTTATTRAAIEDALAGRSGVLRTLRRDGQ</sequence>
<gene>
    <name evidence="4" type="ORF">JQS43_08920</name>
</gene>
<evidence type="ECO:0000313" key="5">
    <source>
        <dbReference type="Proteomes" id="UP000662857"/>
    </source>
</evidence>
<dbReference type="PANTHER" id="PTHR43046:SF2">
    <property type="entry name" value="8-OXO-DGTP DIPHOSPHATASE-RELATED"/>
    <property type="match status" value="1"/>
</dbReference>
<evidence type="ECO:0000256" key="1">
    <source>
        <dbReference type="ARBA" id="ARBA00001946"/>
    </source>
</evidence>
<evidence type="ECO:0000256" key="2">
    <source>
        <dbReference type="ARBA" id="ARBA00022801"/>
    </source>
</evidence>
<dbReference type="Gene3D" id="3.90.79.10">
    <property type="entry name" value="Nucleoside Triphosphate Pyrophosphohydrolase"/>
    <property type="match status" value="1"/>
</dbReference>
<dbReference type="Proteomes" id="UP000662857">
    <property type="component" value="Chromosome"/>
</dbReference>
<comment type="cofactor">
    <cofactor evidence="1">
        <name>Mg(2+)</name>
        <dbReference type="ChEBI" id="CHEBI:18420"/>
    </cofactor>
</comment>
<protein>
    <submittedName>
        <fullName evidence="4">NUDIX hydrolase</fullName>
    </submittedName>
</protein>
<organism evidence="4 5">
    <name type="scientific">Natronosporangium hydrolyticum</name>
    <dbReference type="NCBI Taxonomy" id="2811111"/>
    <lineage>
        <taxon>Bacteria</taxon>
        <taxon>Bacillati</taxon>
        <taxon>Actinomycetota</taxon>
        <taxon>Actinomycetes</taxon>
        <taxon>Micromonosporales</taxon>
        <taxon>Micromonosporaceae</taxon>
        <taxon>Natronosporangium</taxon>
    </lineage>
</organism>
<reference evidence="4" key="1">
    <citation type="submission" date="2021-02" db="EMBL/GenBank/DDBJ databases">
        <title>Natrosporangium hydrolyticum gen. nov., sp. nov, a haloalkaliphilic actinobacterium from a soda solonchak soil.</title>
        <authorList>
            <person name="Sorokin D.Y."/>
            <person name="Khijniak T.V."/>
            <person name="Zakharycheva A.P."/>
            <person name="Boueva O.V."/>
            <person name="Ariskina E.V."/>
            <person name="Hahnke R.L."/>
            <person name="Bunk B."/>
            <person name="Sproer C."/>
            <person name="Schumann P."/>
            <person name="Evtushenko L.I."/>
            <person name="Kublanov I.V."/>
        </authorList>
    </citation>
    <scope>NUCLEOTIDE SEQUENCE</scope>
    <source>
        <strain evidence="4">DSM 106523</strain>
    </source>
</reference>
<dbReference type="RefSeq" id="WP_239678596.1">
    <property type="nucleotide sequence ID" value="NZ_CP070499.1"/>
</dbReference>
<dbReference type="AlphaFoldDB" id="A0A895YK21"/>
<evidence type="ECO:0000313" key="4">
    <source>
        <dbReference type="EMBL" id="QSB16382.1"/>
    </source>
</evidence>
<dbReference type="PANTHER" id="PTHR43046">
    <property type="entry name" value="GDP-MANNOSE MANNOSYL HYDROLASE"/>
    <property type="match status" value="1"/>
</dbReference>
<dbReference type="EMBL" id="CP070499">
    <property type="protein sequence ID" value="QSB16382.1"/>
    <property type="molecule type" value="Genomic_DNA"/>
</dbReference>
<accession>A0A895YK21</accession>
<dbReference type="CDD" id="cd02883">
    <property type="entry name" value="NUDIX_Hydrolase"/>
    <property type="match status" value="1"/>
</dbReference>
<dbReference type="InterPro" id="IPR015797">
    <property type="entry name" value="NUDIX_hydrolase-like_dom_sf"/>
</dbReference>